<organism evidence="1">
    <name type="scientific">uncultured Caudovirales phage</name>
    <dbReference type="NCBI Taxonomy" id="2100421"/>
    <lineage>
        <taxon>Viruses</taxon>
        <taxon>Duplodnaviria</taxon>
        <taxon>Heunggongvirae</taxon>
        <taxon>Uroviricota</taxon>
        <taxon>Caudoviricetes</taxon>
        <taxon>Peduoviridae</taxon>
        <taxon>Maltschvirus</taxon>
        <taxon>Maltschvirus maltsch</taxon>
    </lineage>
</organism>
<dbReference type="EMBL" id="LR798265">
    <property type="protein sequence ID" value="CAB5218536.1"/>
    <property type="molecule type" value="Genomic_DNA"/>
</dbReference>
<proteinExistence type="predicted"/>
<gene>
    <name evidence="1" type="ORF">UFOVP212_44</name>
</gene>
<evidence type="ECO:0000313" key="1">
    <source>
        <dbReference type="EMBL" id="CAB5218536.1"/>
    </source>
</evidence>
<accession>A0A6J7WL39</accession>
<protein>
    <submittedName>
        <fullName evidence="1">Uncharacterized protein</fullName>
    </submittedName>
</protein>
<reference evidence="1" key="1">
    <citation type="submission" date="2020-05" db="EMBL/GenBank/DDBJ databases">
        <authorList>
            <person name="Chiriac C."/>
            <person name="Salcher M."/>
            <person name="Ghai R."/>
            <person name="Kavagutti S V."/>
        </authorList>
    </citation>
    <scope>NUCLEOTIDE SEQUENCE</scope>
</reference>
<sequence>MKKQEVTKQIVDSTGNKIIASNNGSRIKVLLKLQNELRSRLLGYINIKSKSIKITRKKEVHLLYKNNSYGFNHTLLSDAKTFNKILLKDEVNSWKIPTQFILENGKFLFFKEQGFEKQIFVSLEQLNQFKTK</sequence>
<name>A0A6J7WL39_9CAUD</name>